<sequence>MIELSELQERILSFVMSQISKETFVDINENVRLKYSNVDEFVDASVQHIPKPRLRAQMRRYLIDDAFADSSPDPSSTIKNTTPKGEFYTELQFGRVTLSHVELTGSGRVRKALHRSRMAAKNASLEGSTIDMFDNAPLELDEMLHLVLITVHPEASSSNQGIPEAMNICVPFSDWEDYHLIVPLSLLINMYDKSSDVDDDIHDGAWPTLKTDMLEREKRKDEG</sequence>
<comment type="caution">
    <text evidence="1">The sequence shown here is derived from an EMBL/GenBank/DDBJ whole genome shotgun (WGS) entry which is preliminary data.</text>
</comment>
<dbReference type="Proteomes" id="UP001157439">
    <property type="component" value="Unassembled WGS sequence"/>
</dbReference>
<dbReference type="EMBL" id="BSPO01000002">
    <property type="protein sequence ID" value="GLS83260.1"/>
    <property type="molecule type" value="Genomic_DNA"/>
</dbReference>
<keyword evidence="2" id="KW-1185">Reference proteome</keyword>
<organism evidence="1 2">
    <name type="scientific">Paraferrimonas haliotis</name>
    <dbReference type="NCBI Taxonomy" id="2013866"/>
    <lineage>
        <taxon>Bacteria</taxon>
        <taxon>Pseudomonadati</taxon>
        <taxon>Pseudomonadota</taxon>
        <taxon>Gammaproteobacteria</taxon>
        <taxon>Alteromonadales</taxon>
        <taxon>Ferrimonadaceae</taxon>
        <taxon>Paraferrimonas</taxon>
    </lineage>
</organism>
<dbReference type="AlphaFoldDB" id="A0AA37TV74"/>
<evidence type="ECO:0000313" key="2">
    <source>
        <dbReference type="Proteomes" id="UP001157439"/>
    </source>
</evidence>
<reference evidence="1 2" key="1">
    <citation type="journal article" date="2014" name="Int. J. Syst. Evol. Microbiol.">
        <title>Complete genome sequence of Corynebacterium casei LMG S-19264T (=DSM 44701T), isolated from a smear-ripened cheese.</title>
        <authorList>
            <consortium name="US DOE Joint Genome Institute (JGI-PGF)"/>
            <person name="Walter F."/>
            <person name="Albersmeier A."/>
            <person name="Kalinowski J."/>
            <person name="Ruckert C."/>
        </authorList>
    </citation>
    <scope>NUCLEOTIDE SEQUENCE [LARGE SCALE GENOMIC DNA]</scope>
    <source>
        <strain evidence="1 2">NBRC 112785</strain>
    </source>
</reference>
<accession>A0AA37TV74</accession>
<gene>
    <name evidence="1" type="ORF">GCM10007894_12370</name>
</gene>
<evidence type="ECO:0000313" key="1">
    <source>
        <dbReference type="EMBL" id="GLS83260.1"/>
    </source>
</evidence>
<proteinExistence type="predicted"/>
<name>A0AA37TV74_9GAMM</name>
<dbReference type="RefSeq" id="WP_095497178.1">
    <property type="nucleotide sequence ID" value="NZ_BSPO01000002.1"/>
</dbReference>
<protein>
    <submittedName>
        <fullName evidence="1">Uncharacterized protein</fullName>
    </submittedName>
</protein>